<accession>A0A3B0W2D7</accession>
<gene>
    <name evidence="1" type="ORF">MNBD_GAMMA03-1619</name>
</gene>
<dbReference type="EMBL" id="UOFC01000027">
    <property type="protein sequence ID" value="VAW44877.1"/>
    <property type="molecule type" value="Genomic_DNA"/>
</dbReference>
<protein>
    <submittedName>
        <fullName evidence="1">Uncharacterized protein</fullName>
    </submittedName>
</protein>
<dbReference type="AlphaFoldDB" id="A0A3B0W2D7"/>
<reference evidence="1" key="1">
    <citation type="submission" date="2018-06" db="EMBL/GenBank/DDBJ databases">
        <authorList>
            <person name="Zhirakovskaya E."/>
        </authorList>
    </citation>
    <scope>NUCLEOTIDE SEQUENCE</scope>
</reference>
<proteinExistence type="predicted"/>
<evidence type="ECO:0000313" key="1">
    <source>
        <dbReference type="EMBL" id="VAW44877.1"/>
    </source>
</evidence>
<name>A0A3B0W2D7_9ZZZZ</name>
<organism evidence="1">
    <name type="scientific">hydrothermal vent metagenome</name>
    <dbReference type="NCBI Taxonomy" id="652676"/>
    <lineage>
        <taxon>unclassified sequences</taxon>
        <taxon>metagenomes</taxon>
        <taxon>ecological metagenomes</taxon>
    </lineage>
</organism>
<sequence>MKIKDPDLIADFEDEFYWNIDDESQKLKSIGFKIEIKRFSDLSWGIYGET</sequence>